<evidence type="ECO:0000259" key="3">
    <source>
        <dbReference type="Pfam" id="PF13203"/>
    </source>
</evidence>
<dbReference type="InterPro" id="IPR025154">
    <property type="entry name" value="Put_metallopeptidase_dom"/>
</dbReference>
<dbReference type="PATRIC" id="fig|929558.5.peg.1740"/>
<dbReference type="HOGENOM" id="CLU_038906_1_0_7"/>
<evidence type="ECO:0000313" key="5">
    <source>
        <dbReference type="Proteomes" id="UP000006431"/>
    </source>
</evidence>
<feature type="region of interest" description="Disordered" evidence="1">
    <location>
        <begin position="142"/>
        <end position="169"/>
    </location>
</feature>
<dbReference type="STRING" id="929558.SMGD1_1746"/>
<dbReference type="PANTHER" id="PTHR38730:SF1">
    <property type="entry name" value="SLL7028 PROTEIN"/>
    <property type="match status" value="1"/>
</dbReference>
<evidence type="ECO:0000256" key="1">
    <source>
        <dbReference type="SAM" id="MobiDB-lite"/>
    </source>
</evidence>
<evidence type="ECO:0008006" key="6">
    <source>
        <dbReference type="Google" id="ProtNLM"/>
    </source>
</evidence>
<dbReference type="Pfam" id="PF09967">
    <property type="entry name" value="DUF2201"/>
    <property type="match status" value="1"/>
</dbReference>
<comment type="caution">
    <text evidence="4">The sequence shown here is derived from an EMBL/GenBank/DDBJ whole genome shotgun (WGS) entry which is preliminary data.</text>
</comment>
<evidence type="ECO:0000259" key="2">
    <source>
        <dbReference type="Pfam" id="PF09967"/>
    </source>
</evidence>
<feature type="domain" description="VWA-like" evidence="2">
    <location>
        <begin position="253"/>
        <end position="375"/>
    </location>
</feature>
<dbReference type="RefSeq" id="WP_008336150.1">
    <property type="nucleotide sequence ID" value="NZ_AFRZ01000001.1"/>
</dbReference>
<dbReference type="InterPro" id="IPR018698">
    <property type="entry name" value="VWA-like_dom"/>
</dbReference>
<dbReference type="OrthoDB" id="9761650at2"/>
<feature type="domain" description="Putative metallopeptidase" evidence="3">
    <location>
        <begin position="4"/>
        <end position="245"/>
    </location>
</feature>
<accession>B6BIB6</accession>
<dbReference type="Proteomes" id="UP000006431">
    <property type="component" value="Unassembled WGS sequence"/>
</dbReference>
<reference evidence="4 5" key="1">
    <citation type="journal article" date="2012" name="Proc. Natl. Acad. Sci. U.S.A.">
        <title>Genome and physiology of a model Epsilonproteobacterium responsible for sulfide detoxification in marine oxygen depletion zones.</title>
        <authorList>
            <person name="Grote J."/>
            <person name="Schott T."/>
            <person name="Bruckner C.G."/>
            <person name="Glockner F.O."/>
            <person name="Jost G."/>
            <person name="Teeling H."/>
            <person name="Labrenz M."/>
            <person name="Jurgens K."/>
        </authorList>
    </citation>
    <scope>NUCLEOTIDE SEQUENCE [LARGE SCALE GENOMIC DNA]</scope>
    <source>
        <strain evidence="4 5">GD1</strain>
    </source>
</reference>
<proteinExistence type="predicted"/>
<dbReference type="AlphaFoldDB" id="B6BIB6"/>
<sequence>MQLQQKISRAKAKLLVEYPLFGTIASKLQLIKNDDIQAFKSNGTTLEYSSDFFNEITINEMEFVFANGAMHASLAHESRKNGRSGWLWQLSTDYAVNDMLVENGMERPYQAHYSKRFHGLYAEEIYAELKDDILRDELEYESDDVDDVQKDKNDSQDNQQESEKVQQDDLVSEELFEEFAKAVLEAEEKRGELPRSLERFFKIEQNAKIDWRDELRVALERFHKDDYTQMPPNKKFLHLGFYLPSSVSQRFKLVVAVDSSGSVDDELLGEFLSELNFLMNTIPSYEINLIVCDDKIRSHRVFYSGDILEASVEGGGATDFRPVFELIKNELEDTKLLLYFSDLDGTFPKNAPSYDVKWIAPKDLETPFGEVIVLDD</sequence>
<feature type="compositionally biased region" description="Basic and acidic residues" evidence="1">
    <location>
        <begin position="147"/>
        <end position="167"/>
    </location>
</feature>
<evidence type="ECO:0000313" key="4">
    <source>
        <dbReference type="EMBL" id="EHP30269.1"/>
    </source>
</evidence>
<accession>H1FVF6</accession>
<name>B6BIB6_SULGG</name>
<dbReference type="EMBL" id="AFRZ01000001">
    <property type="protein sequence ID" value="EHP30269.1"/>
    <property type="molecule type" value="Genomic_DNA"/>
</dbReference>
<dbReference type="PANTHER" id="PTHR38730">
    <property type="entry name" value="SLL7028 PROTEIN"/>
    <property type="match status" value="1"/>
</dbReference>
<dbReference type="eggNOG" id="COG3864">
    <property type="taxonomic scope" value="Bacteria"/>
</dbReference>
<organism evidence="4 5">
    <name type="scientific">Sulfurimonas gotlandica (strain DSM 19862 / JCM 16533 / GD1)</name>
    <dbReference type="NCBI Taxonomy" id="929558"/>
    <lineage>
        <taxon>Bacteria</taxon>
        <taxon>Pseudomonadati</taxon>
        <taxon>Campylobacterota</taxon>
        <taxon>Epsilonproteobacteria</taxon>
        <taxon>Campylobacterales</taxon>
        <taxon>Sulfurimonadaceae</taxon>
        <taxon>Sulfurimonas</taxon>
    </lineage>
</organism>
<gene>
    <name evidence="4" type="ORF">SMGD1_1746</name>
</gene>
<keyword evidence="5" id="KW-1185">Reference proteome</keyword>
<protein>
    <recommendedName>
        <fullName evidence="6">VWA-like domain-containing protein</fullName>
    </recommendedName>
</protein>
<dbReference type="Pfam" id="PF13203">
    <property type="entry name" value="DUF2201_N"/>
    <property type="match status" value="1"/>
</dbReference>